<sequence>MTDELKQSTQISSDPGDTSPAEGQSHPIPAEDRGKGTGGVDTADRADPAEGGRDEVPGEGANLSSAAGNAEGSGRK</sequence>
<evidence type="ECO:0000313" key="3">
    <source>
        <dbReference type="Proteomes" id="UP001060261"/>
    </source>
</evidence>
<feature type="region of interest" description="Disordered" evidence="1">
    <location>
        <begin position="1"/>
        <end position="76"/>
    </location>
</feature>
<accession>A0ABY5YGQ8</accession>
<dbReference type="EMBL" id="CP104213">
    <property type="protein sequence ID" value="UWX64247.1"/>
    <property type="molecule type" value="Genomic_DNA"/>
</dbReference>
<organism evidence="2 3">
    <name type="scientific">Deinococcus rubellus</name>
    <dbReference type="NCBI Taxonomy" id="1889240"/>
    <lineage>
        <taxon>Bacteria</taxon>
        <taxon>Thermotogati</taxon>
        <taxon>Deinococcota</taxon>
        <taxon>Deinococci</taxon>
        <taxon>Deinococcales</taxon>
        <taxon>Deinococcaceae</taxon>
        <taxon>Deinococcus</taxon>
    </lineage>
</organism>
<evidence type="ECO:0000256" key="1">
    <source>
        <dbReference type="SAM" id="MobiDB-lite"/>
    </source>
</evidence>
<name>A0ABY5YGQ8_9DEIO</name>
<keyword evidence="3" id="KW-1185">Reference proteome</keyword>
<evidence type="ECO:0000313" key="2">
    <source>
        <dbReference type="EMBL" id="UWX64247.1"/>
    </source>
</evidence>
<gene>
    <name evidence="2" type="ORF">N0D28_00790</name>
</gene>
<protein>
    <submittedName>
        <fullName evidence="2">Uncharacterized protein</fullName>
    </submittedName>
</protein>
<dbReference type="RefSeq" id="WP_260560522.1">
    <property type="nucleotide sequence ID" value="NZ_BAABEC010000077.1"/>
</dbReference>
<feature type="compositionally biased region" description="Polar residues" evidence="1">
    <location>
        <begin position="7"/>
        <end position="16"/>
    </location>
</feature>
<dbReference type="Proteomes" id="UP001060261">
    <property type="component" value="Chromosome"/>
</dbReference>
<proteinExistence type="predicted"/>
<reference evidence="2" key="1">
    <citation type="submission" date="2022-09" db="EMBL/GenBank/DDBJ databases">
        <title>genome sequence of Deinococcus rubellus.</title>
        <authorList>
            <person name="Srinivasan S."/>
        </authorList>
    </citation>
    <scope>NUCLEOTIDE SEQUENCE</scope>
    <source>
        <strain evidence="2">Ant6</strain>
    </source>
</reference>
<feature type="compositionally biased region" description="Basic and acidic residues" evidence="1">
    <location>
        <begin position="42"/>
        <end position="56"/>
    </location>
</feature>